<reference evidence="1" key="1">
    <citation type="submission" date="2012-03" db="EMBL/GenBank/DDBJ databases">
        <title>Functional metagenomics reveals considerable lignocellulase gene clusters in the gut microbiome of a wood-feeding higher termite.</title>
        <authorList>
            <person name="Liu N."/>
        </authorList>
    </citation>
    <scope>NUCLEOTIDE SEQUENCE</scope>
</reference>
<evidence type="ECO:0000313" key="1">
    <source>
        <dbReference type="EMBL" id="AGS54256.1"/>
    </source>
</evidence>
<dbReference type="AlphaFoldDB" id="A0A806KLA2"/>
<dbReference type="EMBL" id="JQ844286">
    <property type="protein sequence ID" value="AGS54256.1"/>
    <property type="molecule type" value="Genomic_DNA"/>
</dbReference>
<accession>A0A806KLA2</accession>
<name>A0A806KLA2_9BACT</name>
<protein>
    <submittedName>
        <fullName evidence="1">Uncharacterized protein</fullName>
    </submittedName>
</protein>
<proteinExistence type="predicted"/>
<sequence>MEKLYNSETYSVLENKDTCLWQFSKLFLFMVFDDEQKTGKFKIPDCVL</sequence>
<organism evidence="1">
    <name type="scientific">uncultured bacterium contig00092</name>
    <dbReference type="NCBI Taxonomy" id="1181563"/>
    <lineage>
        <taxon>Bacteria</taxon>
        <taxon>environmental samples</taxon>
    </lineage>
</organism>